<dbReference type="Proteomes" id="UP000220922">
    <property type="component" value="Unassembled WGS sequence"/>
</dbReference>
<dbReference type="AlphaFoldDB" id="A0A2H3L1W0"/>
<dbReference type="PROSITE" id="PS50082">
    <property type="entry name" value="WD_REPEATS_2"/>
    <property type="match status" value="5"/>
</dbReference>
<evidence type="ECO:0000256" key="1">
    <source>
        <dbReference type="PROSITE-ProRule" id="PRU00221"/>
    </source>
</evidence>
<feature type="repeat" description="WD" evidence="1">
    <location>
        <begin position="384"/>
        <end position="408"/>
    </location>
</feature>
<dbReference type="InterPro" id="IPR015943">
    <property type="entry name" value="WD40/YVTN_repeat-like_dom_sf"/>
</dbReference>
<sequence length="663" mass="68644">MTFVVLGFAACVPQLTSPRLAAEPPGVVAPSPTAETMAPFDAVVPLATVAPISPDPDVPLSLSAPMLQRLHQWGSGVPLDLALGSDGTTLFVATALHLQQHDAGLLGRIGWQHALAVPPSGLAVAPSGALLALALGSDVELRRLHDGTVLATLAHRARVTDLVFAPGGDRLAVALATGSLVIWQVEQRVPLSELRPSEGNDISGLTANFTSVAFNHDGTYVAAGDANGTVTVWQLPVSTPVRQFSLGLREVTDLAFTPDGTTLAVASAGSRSEPGSVQIWDVVSGYARAYLTIMSETAQLAPVTRIAFASDGRSVLAGTTSGEVVRWAWPSGQRERVIQAHRGALSALVTVPGGGFFTAGRDGALKRWNADGLPLDTLEGVPAVTAVAMTTSNRQVITGGEDGSLMLWTQEGQLRETTWEHRGKIHALAVSPDERMLASAGADGSILLWSLPEGTLLTRLAGHKGRVLGLAFAQDGTLLASAGLDGTIRLWRIPEGEAVRRLTVIEDGGLNATAVLGVAFAHQGEVVIGTAYDGSVRLFQTSAGGAPTVLRTAHGGWLIALANGAHDELAALDDTGRLWVWDKAGTLLGRGALADATALAATATGHLLTVGPTGGLSLWQVEANGLTELASSPCNGDNLAVTADDTLAVVGSRRGFVEIWALP</sequence>
<feature type="repeat" description="WD" evidence="1">
    <location>
        <begin position="202"/>
        <end position="243"/>
    </location>
</feature>
<proteinExistence type="predicted"/>
<name>A0A2H3L1W0_9CHLR</name>
<keyword evidence="1" id="KW-0853">WD repeat</keyword>
<dbReference type="InterPro" id="IPR036322">
    <property type="entry name" value="WD40_repeat_dom_sf"/>
</dbReference>
<feature type="repeat" description="WD" evidence="1">
    <location>
        <begin position="418"/>
        <end position="459"/>
    </location>
</feature>
<dbReference type="InterPro" id="IPR011044">
    <property type="entry name" value="Quino_amine_DH_bsu"/>
</dbReference>
<dbReference type="PANTHER" id="PTHR19879:SF9">
    <property type="entry name" value="TRANSCRIPTION INITIATION FACTOR TFIID SUBUNIT 5"/>
    <property type="match status" value="1"/>
</dbReference>
<dbReference type="PANTHER" id="PTHR19879">
    <property type="entry name" value="TRANSCRIPTION INITIATION FACTOR TFIID"/>
    <property type="match status" value="1"/>
</dbReference>
<dbReference type="SUPFAM" id="SSF101898">
    <property type="entry name" value="NHL repeat"/>
    <property type="match status" value="1"/>
</dbReference>
<dbReference type="Pfam" id="PF00400">
    <property type="entry name" value="WD40"/>
    <property type="match status" value="6"/>
</dbReference>
<evidence type="ECO:0000313" key="2">
    <source>
        <dbReference type="EMBL" id="PDW00449.1"/>
    </source>
</evidence>
<dbReference type="PROSITE" id="PS50294">
    <property type="entry name" value="WD_REPEATS_REGION"/>
    <property type="match status" value="3"/>
</dbReference>
<accession>A0A2H3L1W0</accession>
<evidence type="ECO:0000313" key="3">
    <source>
        <dbReference type="Proteomes" id="UP000220922"/>
    </source>
</evidence>
<reference evidence="2 3" key="1">
    <citation type="submission" date="2016-05" db="EMBL/GenBank/DDBJ databases">
        <authorList>
            <person name="Lavstsen T."/>
            <person name="Jespersen J.S."/>
        </authorList>
    </citation>
    <scope>NUCLEOTIDE SEQUENCE [LARGE SCALE GENOMIC DNA]</scope>
    <source>
        <strain evidence="2 3">B7-9</strain>
    </source>
</reference>
<comment type="caution">
    <text evidence="2">The sequence shown here is derived from an EMBL/GenBank/DDBJ whole genome shotgun (WGS) entry which is preliminary data.</text>
</comment>
<dbReference type="InterPro" id="IPR001680">
    <property type="entry name" value="WD40_rpt"/>
</dbReference>
<dbReference type="EMBL" id="LYXE01000041">
    <property type="protein sequence ID" value="PDW00449.1"/>
    <property type="molecule type" value="Genomic_DNA"/>
</dbReference>
<dbReference type="SMART" id="SM00320">
    <property type="entry name" value="WD40"/>
    <property type="match status" value="9"/>
</dbReference>
<organism evidence="2 3">
    <name type="scientific">Candidatus Chloroploca asiatica</name>
    <dbReference type="NCBI Taxonomy" id="1506545"/>
    <lineage>
        <taxon>Bacteria</taxon>
        <taxon>Bacillati</taxon>
        <taxon>Chloroflexota</taxon>
        <taxon>Chloroflexia</taxon>
        <taxon>Chloroflexales</taxon>
        <taxon>Chloroflexineae</taxon>
        <taxon>Oscillochloridaceae</taxon>
        <taxon>Candidatus Chloroploca</taxon>
    </lineage>
</organism>
<dbReference type="SUPFAM" id="SSF50969">
    <property type="entry name" value="YVTN repeat-like/Quinoprotein amine dehydrogenase"/>
    <property type="match status" value="1"/>
</dbReference>
<dbReference type="CDD" id="cd00200">
    <property type="entry name" value="WD40"/>
    <property type="match status" value="1"/>
</dbReference>
<protein>
    <submittedName>
        <fullName evidence="2">Uncharacterized protein</fullName>
    </submittedName>
</protein>
<feature type="repeat" description="WD" evidence="1">
    <location>
        <begin position="460"/>
        <end position="501"/>
    </location>
</feature>
<dbReference type="Gene3D" id="2.130.10.10">
    <property type="entry name" value="YVTN repeat-like/Quinoprotein amine dehydrogenase"/>
    <property type="match status" value="4"/>
</dbReference>
<gene>
    <name evidence="2" type="ORF">A9Q02_09660</name>
</gene>
<dbReference type="SUPFAM" id="SSF50978">
    <property type="entry name" value="WD40 repeat-like"/>
    <property type="match status" value="1"/>
</dbReference>
<keyword evidence="3" id="KW-1185">Reference proteome</keyword>
<feature type="repeat" description="WD" evidence="1">
    <location>
        <begin position="152"/>
        <end position="193"/>
    </location>
</feature>